<reference evidence="1 2" key="1">
    <citation type="submission" date="2014-04" db="EMBL/GenBank/DDBJ databases">
        <authorList>
            <consortium name="DOE Joint Genome Institute"/>
            <person name="Kuo A."/>
            <person name="Kohler A."/>
            <person name="Jargeat P."/>
            <person name="Nagy L.G."/>
            <person name="Floudas D."/>
            <person name="Copeland A."/>
            <person name="Barry K.W."/>
            <person name="Cichocki N."/>
            <person name="Veneault-Fourrey C."/>
            <person name="LaButti K."/>
            <person name="Lindquist E.A."/>
            <person name="Lipzen A."/>
            <person name="Lundell T."/>
            <person name="Morin E."/>
            <person name="Murat C."/>
            <person name="Sun H."/>
            <person name="Tunlid A."/>
            <person name="Henrissat B."/>
            <person name="Grigoriev I.V."/>
            <person name="Hibbett D.S."/>
            <person name="Martin F."/>
            <person name="Nordberg H.P."/>
            <person name="Cantor M.N."/>
            <person name="Hua S.X."/>
        </authorList>
    </citation>
    <scope>NUCLEOTIDE SEQUENCE [LARGE SCALE GENOMIC DNA]</scope>
    <source>
        <strain evidence="1 2">Ve08.2h10</strain>
    </source>
</reference>
<dbReference type="AlphaFoldDB" id="A0A0D0DB80"/>
<organism evidence="1 2">
    <name type="scientific">Paxillus rubicundulus Ve08.2h10</name>
    <dbReference type="NCBI Taxonomy" id="930991"/>
    <lineage>
        <taxon>Eukaryota</taxon>
        <taxon>Fungi</taxon>
        <taxon>Dikarya</taxon>
        <taxon>Basidiomycota</taxon>
        <taxon>Agaricomycotina</taxon>
        <taxon>Agaricomycetes</taxon>
        <taxon>Agaricomycetidae</taxon>
        <taxon>Boletales</taxon>
        <taxon>Paxilineae</taxon>
        <taxon>Paxillaceae</taxon>
        <taxon>Paxillus</taxon>
    </lineage>
</organism>
<keyword evidence="2" id="KW-1185">Reference proteome</keyword>
<proteinExistence type="predicted"/>
<evidence type="ECO:0000313" key="1">
    <source>
        <dbReference type="EMBL" id="KIK77859.1"/>
    </source>
</evidence>
<evidence type="ECO:0000313" key="2">
    <source>
        <dbReference type="Proteomes" id="UP000054538"/>
    </source>
</evidence>
<gene>
    <name evidence="1" type="ORF">PAXRUDRAFT_165548</name>
</gene>
<protein>
    <submittedName>
        <fullName evidence="1">Unplaced genomic scaffold scaffold_1984, whole genome shotgun sequence</fullName>
    </submittedName>
</protein>
<dbReference type="InParanoid" id="A0A0D0DB80"/>
<dbReference type="OrthoDB" id="2669107at2759"/>
<dbReference type="EMBL" id="KN826806">
    <property type="protein sequence ID" value="KIK77859.1"/>
    <property type="molecule type" value="Genomic_DNA"/>
</dbReference>
<dbReference type="Proteomes" id="UP000054538">
    <property type="component" value="Unassembled WGS sequence"/>
</dbReference>
<name>A0A0D0DB80_9AGAM</name>
<accession>A0A0D0DB80</accession>
<dbReference type="HOGENOM" id="CLU_150185_0_0_1"/>
<reference evidence="2" key="2">
    <citation type="submission" date="2015-01" db="EMBL/GenBank/DDBJ databases">
        <title>Evolutionary Origins and Diversification of the Mycorrhizal Mutualists.</title>
        <authorList>
            <consortium name="DOE Joint Genome Institute"/>
            <consortium name="Mycorrhizal Genomics Consortium"/>
            <person name="Kohler A."/>
            <person name="Kuo A."/>
            <person name="Nagy L.G."/>
            <person name="Floudas D."/>
            <person name="Copeland A."/>
            <person name="Barry K.W."/>
            <person name="Cichocki N."/>
            <person name="Veneault-Fourrey C."/>
            <person name="LaButti K."/>
            <person name="Lindquist E.A."/>
            <person name="Lipzen A."/>
            <person name="Lundell T."/>
            <person name="Morin E."/>
            <person name="Murat C."/>
            <person name="Riley R."/>
            <person name="Ohm R."/>
            <person name="Sun H."/>
            <person name="Tunlid A."/>
            <person name="Henrissat B."/>
            <person name="Grigoriev I.V."/>
            <person name="Hibbett D.S."/>
            <person name="Martin F."/>
        </authorList>
    </citation>
    <scope>NUCLEOTIDE SEQUENCE [LARGE SCALE GENOMIC DNA]</scope>
    <source>
        <strain evidence="2">Ve08.2h10</strain>
    </source>
</reference>
<sequence length="127" mass="14016">MSATNSPDVFHADIYPGLCDAVSPTTASTLELLDVSDDMTAEQEILPVAATATNVRDLGEEFTQLQATLLDASKGVTEGMDAEYKRLMQQCEFFLIDMGWLQHNELFFCKTPHPEAPAFIVAWIMNA</sequence>